<dbReference type="PROSITE" id="PS51808">
    <property type="entry name" value="CHCH"/>
    <property type="match status" value="1"/>
</dbReference>
<evidence type="ECO:0000256" key="2">
    <source>
        <dbReference type="ARBA" id="ARBA00004173"/>
    </source>
</evidence>
<evidence type="ECO:0000256" key="7">
    <source>
        <dbReference type="ARBA" id="ARBA00022982"/>
    </source>
</evidence>
<feature type="domain" description="IMS import disulfide relay-system CHCH-CHCH-like Cx9C" evidence="11">
    <location>
        <begin position="76"/>
        <end position="118"/>
    </location>
</feature>
<protein>
    <recommendedName>
        <fullName evidence="11">IMS import disulfide relay-system CHCH-CHCH-like Cx9C domain-containing protein</fullName>
    </recommendedName>
</protein>
<evidence type="ECO:0000313" key="12">
    <source>
        <dbReference type="EMBL" id="KAK3606732.1"/>
    </source>
</evidence>
<keyword evidence="4" id="KW-0813">Transport</keyword>
<keyword evidence="9" id="KW-1015">Disulfide bond</keyword>
<dbReference type="GO" id="GO:0006120">
    <property type="term" value="P:mitochondrial electron transport, NADH to ubiquinone"/>
    <property type="evidence" value="ECO:0007669"/>
    <property type="project" value="InterPro"/>
</dbReference>
<evidence type="ECO:0000256" key="5">
    <source>
        <dbReference type="ARBA" id="ARBA00022660"/>
    </source>
</evidence>
<evidence type="ECO:0000256" key="10">
    <source>
        <dbReference type="SAM" id="MobiDB-lite"/>
    </source>
</evidence>
<feature type="region of interest" description="Disordered" evidence="10">
    <location>
        <begin position="139"/>
        <end position="161"/>
    </location>
</feature>
<reference evidence="12" key="3">
    <citation type="submission" date="2023-05" db="EMBL/GenBank/DDBJ databases">
        <authorList>
            <person name="Smith C.H."/>
        </authorList>
    </citation>
    <scope>NUCLEOTIDE SEQUENCE</scope>
    <source>
        <strain evidence="12">CHS0354</strain>
        <tissue evidence="12">Mantle</tissue>
    </source>
</reference>
<accession>A0AAE0TA79</accession>
<dbReference type="Proteomes" id="UP001195483">
    <property type="component" value="Unassembled WGS sequence"/>
</dbReference>
<evidence type="ECO:0000256" key="9">
    <source>
        <dbReference type="ARBA" id="ARBA00023157"/>
    </source>
</evidence>
<comment type="caution">
    <text evidence="12">The sequence shown here is derived from an EMBL/GenBank/DDBJ whole genome shotgun (WGS) entry which is preliminary data.</text>
</comment>
<evidence type="ECO:0000259" key="11">
    <source>
        <dbReference type="Pfam" id="PF16860"/>
    </source>
</evidence>
<name>A0AAE0TA79_9BIVA</name>
<dbReference type="EMBL" id="JAEAOA010000450">
    <property type="protein sequence ID" value="KAK3606732.1"/>
    <property type="molecule type" value="Genomic_DNA"/>
</dbReference>
<dbReference type="AlphaFoldDB" id="A0AAE0TA79"/>
<dbReference type="Pfam" id="PF16860">
    <property type="entry name" value="CX9C"/>
    <property type="match status" value="1"/>
</dbReference>
<evidence type="ECO:0000256" key="8">
    <source>
        <dbReference type="ARBA" id="ARBA00023128"/>
    </source>
</evidence>
<dbReference type="PANTHER" id="PTHR13344">
    <property type="entry name" value="NADH-UBIQUINONE OXIDOREDUCTASE"/>
    <property type="match status" value="1"/>
</dbReference>
<keyword evidence="13" id="KW-1185">Reference proteome</keyword>
<sequence length="175" mass="20577">MPWKETDYLPSYEELTVPELTLTTPVMRAGALHFGKYCDNQCKEFMLCYYETMDPRKCLNEGKEVTRCGFEFFGKVKKHCADEFTKFHECIDFSSRDLIFKPCKKQQKIFDVCMREKVGIERPPVGYFSLTRVHHTERPKHTLPKIPLPDPIPDPPSVEGRIPKHKYWPKRGLFS</sequence>
<keyword evidence="5" id="KW-0679">Respiratory chain</keyword>
<evidence type="ECO:0000256" key="4">
    <source>
        <dbReference type="ARBA" id="ARBA00022448"/>
    </source>
</evidence>
<reference evidence="12" key="1">
    <citation type="journal article" date="2021" name="Genome Biol. Evol.">
        <title>A High-Quality Reference Genome for a Parasitic Bivalve with Doubly Uniparental Inheritance (Bivalvia: Unionida).</title>
        <authorList>
            <person name="Smith C.H."/>
        </authorList>
    </citation>
    <scope>NUCLEOTIDE SEQUENCE</scope>
    <source>
        <strain evidence="12">CHS0354</strain>
    </source>
</reference>
<evidence type="ECO:0000256" key="1">
    <source>
        <dbReference type="ARBA" id="ARBA00003195"/>
    </source>
</evidence>
<keyword evidence="8" id="KW-0496">Mitochondrion</keyword>
<feature type="compositionally biased region" description="Pro residues" evidence="10">
    <location>
        <begin position="146"/>
        <end position="156"/>
    </location>
</feature>
<dbReference type="InterPro" id="IPR031731">
    <property type="entry name" value="CX9C"/>
</dbReference>
<keyword evidence="6" id="KW-0677">Repeat</keyword>
<dbReference type="GO" id="GO:0005739">
    <property type="term" value="C:mitochondrion"/>
    <property type="evidence" value="ECO:0007669"/>
    <property type="project" value="UniProtKB-SubCell"/>
</dbReference>
<reference evidence="12" key="2">
    <citation type="journal article" date="2021" name="Genome Biol. Evol.">
        <title>Developing a high-quality reference genome for a parasitic bivalve with doubly uniparental inheritance (Bivalvia: Unionida).</title>
        <authorList>
            <person name="Smith C.H."/>
        </authorList>
    </citation>
    <scope>NUCLEOTIDE SEQUENCE</scope>
    <source>
        <strain evidence="12">CHS0354</strain>
        <tissue evidence="12">Mantle</tissue>
    </source>
</reference>
<dbReference type="PANTHER" id="PTHR13344:SF0">
    <property type="entry name" value="NADH DEHYDROGENASE [UBIQUINONE] 1 ALPHA SUBCOMPLEX SUBUNIT 8"/>
    <property type="match status" value="1"/>
</dbReference>
<dbReference type="InterPro" id="IPR016680">
    <property type="entry name" value="NDUFA8"/>
</dbReference>
<comment type="subcellular location">
    <subcellularLocation>
        <location evidence="2">Mitochondrion</location>
    </subcellularLocation>
</comment>
<gene>
    <name evidence="12" type="ORF">CHS0354_006510</name>
</gene>
<evidence type="ECO:0000256" key="6">
    <source>
        <dbReference type="ARBA" id="ARBA00022737"/>
    </source>
</evidence>
<evidence type="ECO:0000256" key="3">
    <source>
        <dbReference type="ARBA" id="ARBA00010705"/>
    </source>
</evidence>
<comment type="similarity">
    <text evidence="3">Belongs to the complex I NDUFA8 subunit family.</text>
</comment>
<proteinExistence type="inferred from homology"/>
<keyword evidence="7" id="KW-0249">Electron transport</keyword>
<evidence type="ECO:0000313" key="13">
    <source>
        <dbReference type="Proteomes" id="UP001195483"/>
    </source>
</evidence>
<organism evidence="12 13">
    <name type="scientific">Potamilus streckersoni</name>
    <dbReference type="NCBI Taxonomy" id="2493646"/>
    <lineage>
        <taxon>Eukaryota</taxon>
        <taxon>Metazoa</taxon>
        <taxon>Spiralia</taxon>
        <taxon>Lophotrochozoa</taxon>
        <taxon>Mollusca</taxon>
        <taxon>Bivalvia</taxon>
        <taxon>Autobranchia</taxon>
        <taxon>Heteroconchia</taxon>
        <taxon>Palaeoheterodonta</taxon>
        <taxon>Unionida</taxon>
        <taxon>Unionoidea</taxon>
        <taxon>Unionidae</taxon>
        <taxon>Ambleminae</taxon>
        <taxon>Lampsilini</taxon>
        <taxon>Potamilus</taxon>
    </lineage>
</organism>
<comment type="function">
    <text evidence="1">Accessory subunit of the mitochondrial membrane respiratory chain NADH dehydrogenase (Complex I), that is believed not to be involved in catalysis. Complex I functions in the transfer of electrons from NADH to the respiratory chain. The immediate electron acceptor for the enzyme is believed to be ubiquinone.</text>
</comment>